<dbReference type="AlphaFoldDB" id="A0A182ISE8"/>
<dbReference type="VEuPathDB" id="VectorBase:AATE004599"/>
<dbReference type="EnsemblMetazoa" id="AATE004599-RA">
    <property type="protein sequence ID" value="AATE004599-PA.1"/>
    <property type="gene ID" value="AATE004599"/>
</dbReference>
<organism evidence="1">
    <name type="scientific">Anopheles atroparvus</name>
    <name type="common">European mosquito</name>
    <dbReference type="NCBI Taxonomy" id="41427"/>
    <lineage>
        <taxon>Eukaryota</taxon>
        <taxon>Metazoa</taxon>
        <taxon>Ecdysozoa</taxon>
        <taxon>Arthropoda</taxon>
        <taxon>Hexapoda</taxon>
        <taxon>Insecta</taxon>
        <taxon>Pterygota</taxon>
        <taxon>Neoptera</taxon>
        <taxon>Endopterygota</taxon>
        <taxon>Diptera</taxon>
        <taxon>Nematocera</taxon>
        <taxon>Culicoidea</taxon>
        <taxon>Culicidae</taxon>
        <taxon>Anophelinae</taxon>
        <taxon>Anopheles</taxon>
    </lineage>
</organism>
<evidence type="ECO:0000313" key="1">
    <source>
        <dbReference type="EnsemblMetazoa" id="AATE004599-PA.1"/>
    </source>
</evidence>
<accession>A0A182ISE8</accession>
<reference evidence="1" key="1">
    <citation type="submission" date="2022-08" db="UniProtKB">
        <authorList>
            <consortium name="EnsemblMetazoa"/>
        </authorList>
    </citation>
    <scope>IDENTIFICATION</scope>
    <source>
        <strain evidence="1">EBRO</strain>
    </source>
</reference>
<name>A0A182ISE8_ANOAO</name>
<protein>
    <submittedName>
        <fullName evidence="1">Uncharacterized protein</fullName>
    </submittedName>
</protein>
<sequence>MCLLRLDESCGKPEMPFRALLRERLLLLLDLLRRSVEQFFQLLLPAPFVLRVEHMLRPSLNTISKCSKIPLSAEEESSVLNVRTNFSNSAMRLWFCAKLSALISFGPSNWSECFSSIRGFSPKDITFSRPLSSSVSACETSDIACSFAFLQILLRLIIVLLHQFICTFVILSSIFLLGGVIFLLLLVLHLLRLLFGRIIHRRFIGALCILHVLILLVHVLFLFFVLAFGIIFFLAFVAVQLIYSFQTLLLSPIRVTQRTILIGMTLLSLLLSLQLLLPVLEVFLARPSFLRLGNTPVPGVGLLVLCLASTVLVLAGILFIHLVLLLRLRLIVGHLIASALVLCIRHRLDTVLFRALILRLPVLVFFSVLLLLFIFLLFLILLFRTLLFTGYLLLRLAVLVRIFLWFRWSSLSILCDASLSPSPSSKPNFSPVSWLSSCCSPPWSCDSSPNKSLGTQNPFVPSSMKTVNMTESILVQILCAPSCWMR</sequence>
<proteinExistence type="predicted"/>